<protein>
    <submittedName>
        <fullName evidence="1">Uncharacterized protein</fullName>
    </submittedName>
</protein>
<evidence type="ECO:0000313" key="2">
    <source>
        <dbReference type="Proteomes" id="UP001164250"/>
    </source>
</evidence>
<keyword evidence="2" id="KW-1185">Reference proteome</keyword>
<organism evidence="1 2">
    <name type="scientific">Pistacia atlantica</name>
    <dbReference type="NCBI Taxonomy" id="434234"/>
    <lineage>
        <taxon>Eukaryota</taxon>
        <taxon>Viridiplantae</taxon>
        <taxon>Streptophyta</taxon>
        <taxon>Embryophyta</taxon>
        <taxon>Tracheophyta</taxon>
        <taxon>Spermatophyta</taxon>
        <taxon>Magnoliopsida</taxon>
        <taxon>eudicotyledons</taxon>
        <taxon>Gunneridae</taxon>
        <taxon>Pentapetalae</taxon>
        <taxon>rosids</taxon>
        <taxon>malvids</taxon>
        <taxon>Sapindales</taxon>
        <taxon>Anacardiaceae</taxon>
        <taxon>Pistacia</taxon>
    </lineage>
</organism>
<dbReference type="EMBL" id="CM047909">
    <property type="protein sequence ID" value="KAJ0079140.1"/>
    <property type="molecule type" value="Genomic_DNA"/>
</dbReference>
<reference evidence="2" key="1">
    <citation type="journal article" date="2023" name="G3 (Bethesda)">
        <title>Genome assembly and association tests identify interacting loci associated with vigor, precocity, and sex in interspecific pistachio rootstocks.</title>
        <authorList>
            <person name="Palmer W."/>
            <person name="Jacygrad E."/>
            <person name="Sagayaradj S."/>
            <person name="Cavanaugh K."/>
            <person name="Han R."/>
            <person name="Bertier L."/>
            <person name="Beede B."/>
            <person name="Kafkas S."/>
            <person name="Golino D."/>
            <person name="Preece J."/>
            <person name="Michelmore R."/>
        </authorList>
    </citation>
    <scope>NUCLEOTIDE SEQUENCE [LARGE SCALE GENOMIC DNA]</scope>
</reference>
<accession>A0ACC0ZYN5</accession>
<comment type="caution">
    <text evidence="1">The sequence shown here is derived from an EMBL/GenBank/DDBJ whole genome shotgun (WGS) entry which is preliminary data.</text>
</comment>
<name>A0ACC0ZYN5_9ROSI</name>
<sequence length="99" mass="11536">MTENSAYSRLRQRNPLPTSGKQGMYLKKLINQMKMLIESGNKRARVDPQFDVNIGREMVAKMVVMHELALLFVTYFGFRDLMKYCKTLIGPLSKDYLKK</sequence>
<dbReference type="Proteomes" id="UP001164250">
    <property type="component" value="Chromosome 13"/>
</dbReference>
<proteinExistence type="predicted"/>
<gene>
    <name evidence="1" type="ORF">Patl1_24631</name>
</gene>
<evidence type="ECO:0000313" key="1">
    <source>
        <dbReference type="EMBL" id="KAJ0079140.1"/>
    </source>
</evidence>